<dbReference type="EMBL" id="BAABME010013287">
    <property type="protein sequence ID" value="GAA0185996.1"/>
    <property type="molecule type" value="Genomic_DNA"/>
</dbReference>
<comment type="similarity">
    <text evidence="1">Belongs to the peptidase C14B family.</text>
</comment>
<feature type="domain" description="Peptidase C14 caspase" evidence="2">
    <location>
        <begin position="42"/>
        <end position="274"/>
    </location>
</feature>
<dbReference type="InterPro" id="IPR050452">
    <property type="entry name" value="Metacaspase"/>
</dbReference>
<dbReference type="GO" id="GO:0004197">
    <property type="term" value="F:cysteine-type endopeptidase activity"/>
    <property type="evidence" value="ECO:0007669"/>
    <property type="project" value="InterPro"/>
</dbReference>
<dbReference type="GO" id="GO:0005737">
    <property type="term" value="C:cytoplasm"/>
    <property type="evidence" value="ECO:0007669"/>
    <property type="project" value="TreeGrafter"/>
</dbReference>
<dbReference type="Gene3D" id="3.40.50.12660">
    <property type="match status" value="1"/>
</dbReference>
<protein>
    <recommendedName>
        <fullName evidence="2">Peptidase C14 caspase domain-containing protein</fullName>
    </recommendedName>
</protein>
<accession>A0AAV3S1V3</accession>
<organism evidence="3 4">
    <name type="scientific">Lithospermum erythrorhizon</name>
    <name type="common">Purple gromwell</name>
    <name type="synonym">Lithospermum officinale var. erythrorhizon</name>
    <dbReference type="NCBI Taxonomy" id="34254"/>
    <lineage>
        <taxon>Eukaryota</taxon>
        <taxon>Viridiplantae</taxon>
        <taxon>Streptophyta</taxon>
        <taxon>Embryophyta</taxon>
        <taxon>Tracheophyta</taxon>
        <taxon>Spermatophyta</taxon>
        <taxon>Magnoliopsida</taxon>
        <taxon>eudicotyledons</taxon>
        <taxon>Gunneridae</taxon>
        <taxon>Pentapetalae</taxon>
        <taxon>asterids</taxon>
        <taxon>lamiids</taxon>
        <taxon>Boraginales</taxon>
        <taxon>Boraginaceae</taxon>
        <taxon>Boraginoideae</taxon>
        <taxon>Lithospermeae</taxon>
        <taxon>Lithospermum</taxon>
    </lineage>
</organism>
<evidence type="ECO:0000259" key="2">
    <source>
        <dbReference type="Pfam" id="PF00656"/>
    </source>
</evidence>
<sequence length="284" mass="31647">MGSVSNTVTNRIMHQALPNLSNQIQAYQGLERTPAAPLAMGRKHAVLCGITYKGDPKSLKGCINDVMCMHNFLINKLGFSKSKVRLLTVHILFEPENNTEDEMDPSRIPTKKNIRKALRWLVKECQPGDSLVFHYSRHGSKVGDSNGDEVDGHDELLCPVDYETEGRILDDEFNETIVRPFLVGAGNFMWEDHRVRHAYKGSTGGTAISIRACDDHQTSGDTTQAFIGKANGALTYSFIKTLENKPKMTYGQLLITMRKEIHGAQEPQLSATSMFDIHAKNISI</sequence>
<dbReference type="PANTHER" id="PTHR48104:SF17">
    <property type="entry name" value="METACASPASE-3"/>
    <property type="match status" value="1"/>
</dbReference>
<dbReference type="Pfam" id="PF00656">
    <property type="entry name" value="Peptidase_C14"/>
    <property type="match status" value="1"/>
</dbReference>
<dbReference type="AlphaFoldDB" id="A0AAV3S1V3"/>
<reference evidence="3 4" key="1">
    <citation type="submission" date="2024-01" db="EMBL/GenBank/DDBJ databases">
        <title>The complete chloroplast genome sequence of Lithospermum erythrorhizon: insights into the phylogenetic relationship among Boraginaceae species and the maternal lineages of purple gromwells.</title>
        <authorList>
            <person name="Okada T."/>
            <person name="Watanabe K."/>
        </authorList>
    </citation>
    <scope>NUCLEOTIDE SEQUENCE [LARGE SCALE GENOMIC DNA]</scope>
</reference>
<gene>
    <name evidence="3" type="ORF">LIER_33284</name>
</gene>
<evidence type="ECO:0000256" key="1">
    <source>
        <dbReference type="ARBA" id="ARBA00009005"/>
    </source>
</evidence>
<keyword evidence="4" id="KW-1185">Reference proteome</keyword>
<proteinExistence type="inferred from homology"/>
<dbReference type="Proteomes" id="UP001454036">
    <property type="component" value="Unassembled WGS sequence"/>
</dbReference>
<evidence type="ECO:0000313" key="3">
    <source>
        <dbReference type="EMBL" id="GAA0185996.1"/>
    </source>
</evidence>
<name>A0AAV3S1V3_LITER</name>
<evidence type="ECO:0000313" key="4">
    <source>
        <dbReference type="Proteomes" id="UP001454036"/>
    </source>
</evidence>
<dbReference type="InterPro" id="IPR011600">
    <property type="entry name" value="Pept_C14_caspase"/>
</dbReference>
<dbReference type="GO" id="GO:0006508">
    <property type="term" value="P:proteolysis"/>
    <property type="evidence" value="ECO:0007669"/>
    <property type="project" value="InterPro"/>
</dbReference>
<comment type="caution">
    <text evidence="3">The sequence shown here is derived from an EMBL/GenBank/DDBJ whole genome shotgun (WGS) entry which is preliminary data.</text>
</comment>
<dbReference type="PANTHER" id="PTHR48104">
    <property type="entry name" value="METACASPASE-4"/>
    <property type="match status" value="1"/>
</dbReference>